<gene>
    <name evidence="1" type="ordered locus">LFE_0530</name>
</gene>
<reference evidence="2" key="2">
    <citation type="submission" date="2012-03" db="EMBL/GenBank/DDBJ databases">
        <title>The complete genome sequence of the pioneer microbe on fresh volcanic deposit, Leptospirillum ferrooxidans strain C2-3.</title>
        <authorList>
            <person name="Fujimura R."/>
            <person name="Sato Y."/>
            <person name="Nishizawa T."/>
            <person name="Nanba K."/>
            <person name="Oshima K."/>
            <person name="Hattori M."/>
            <person name="Kamijo T."/>
            <person name="Ohta H."/>
        </authorList>
    </citation>
    <scope>NUCLEOTIDE SEQUENCE [LARGE SCALE GENOMIC DNA]</scope>
    <source>
        <strain evidence="2">C2-3</strain>
    </source>
</reference>
<proteinExistence type="predicted"/>
<dbReference type="EMBL" id="AP012342">
    <property type="protein sequence ID" value="BAM06246.1"/>
    <property type="molecule type" value="Genomic_DNA"/>
</dbReference>
<dbReference type="STRING" id="1162668.LFE_0530"/>
<name>I0ILU7_LEPFC</name>
<dbReference type="HOGENOM" id="CLU_2735085_0_0_0"/>
<dbReference type="KEGG" id="lfc:LFE_0530"/>
<organism evidence="1 2">
    <name type="scientific">Leptospirillum ferrooxidans (strain C2-3)</name>
    <dbReference type="NCBI Taxonomy" id="1162668"/>
    <lineage>
        <taxon>Bacteria</taxon>
        <taxon>Pseudomonadati</taxon>
        <taxon>Nitrospirota</taxon>
        <taxon>Nitrospiria</taxon>
        <taxon>Nitrospirales</taxon>
        <taxon>Nitrospiraceae</taxon>
        <taxon>Leptospirillum</taxon>
    </lineage>
</organism>
<accession>I0ILU7</accession>
<keyword evidence="2" id="KW-1185">Reference proteome</keyword>
<sequence>MKFTAHECEEVVVQYSQQREIECPACKEGTILFTENVEGICFLSIQSTILPEINLLTFHCDRCERTGEHLV</sequence>
<evidence type="ECO:0000313" key="1">
    <source>
        <dbReference type="EMBL" id="BAM06246.1"/>
    </source>
</evidence>
<protein>
    <submittedName>
        <fullName evidence="1">Uncharacterized protein</fullName>
    </submittedName>
</protein>
<dbReference type="PATRIC" id="fig|1162668.3.peg.623"/>
<dbReference type="AlphaFoldDB" id="I0ILU7"/>
<dbReference type="Proteomes" id="UP000007382">
    <property type="component" value="Chromosome"/>
</dbReference>
<reference evidence="1 2" key="1">
    <citation type="journal article" date="2012" name="J. Bacteriol.">
        <title>Complete Genome Sequence of Leptospirillum ferrooxidans Strain C2-3, Isolated from a Fresh Volcanic Ash Deposit on the Island of Miyake, Japan.</title>
        <authorList>
            <person name="Fujimura R."/>
            <person name="Sato Y."/>
            <person name="Nishizawa T."/>
            <person name="Oshima K."/>
            <person name="Kim S.-W."/>
            <person name="Hattori M."/>
            <person name="Kamijo T."/>
            <person name="Ohta H."/>
        </authorList>
    </citation>
    <scope>NUCLEOTIDE SEQUENCE [LARGE SCALE GENOMIC DNA]</scope>
    <source>
        <strain evidence="1 2">C2-3</strain>
    </source>
</reference>
<evidence type="ECO:0000313" key="2">
    <source>
        <dbReference type="Proteomes" id="UP000007382"/>
    </source>
</evidence>